<dbReference type="Gene3D" id="1.10.357.140">
    <property type="entry name" value="UbiA prenyltransferase"/>
    <property type="match status" value="1"/>
</dbReference>
<dbReference type="NCBIfam" id="NF009926">
    <property type="entry name" value="PRK13387.1"/>
    <property type="match status" value="1"/>
</dbReference>
<keyword evidence="3" id="KW-0474">Menaquinone biosynthesis</keyword>
<evidence type="ECO:0000256" key="5">
    <source>
        <dbReference type="ARBA" id="ARBA00022692"/>
    </source>
</evidence>
<feature type="transmembrane region" description="Helical" evidence="8">
    <location>
        <begin position="93"/>
        <end position="110"/>
    </location>
</feature>
<proteinExistence type="predicted"/>
<name>A0A644WEJ8_9ZZZZ</name>
<organism evidence="9">
    <name type="scientific">bioreactor metagenome</name>
    <dbReference type="NCBI Taxonomy" id="1076179"/>
    <lineage>
        <taxon>unclassified sequences</taxon>
        <taxon>metagenomes</taxon>
        <taxon>ecological metagenomes</taxon>
    </lineage>
</organism>
<dbReference type="EC" id="2.5.1.74" evidence="9"/>
<evidence type="ECO:0000256" key="6">
    <source>
        <dbReference type="ARBA" id="ARBA00022989"/>
    </source>
</evidence>
<comment type="subcellular location">
    <subcellularLocation>
        <location evidence="1">Membrane</location>
        <topology evidence="1">Multi-pass membrane protein</topology>
    </subcellularLocation>
</comment>
<feature type="transmembrane region" description="Helical" evidence="8">
    <location>
        <begin position="115"/>
        <end position="134"/>
    </location>
</feature>
<dbReference type="GO" id="GO:0046428">
    <property type="term" value="F:1,4-dihydroxy-2-naphthoate polyprenyltransferase activity"/>
    <property type="evidence" value="ECO:0007669"/>
    <property type="project" value="UniProtKB-EC"/>
</dbReference>
<evidence type="ECO:0000256" key="3">
    <source>
        <dbReference type="ARBA" id="ARBA00022428"/>
    </source>
</evidence>
<protein>
    <submittedName>
        <fullName evidence="9">1,4-dihydroxy-2-naphthoate octaprenyltransferase</fullName>
        <ecNumber evidence="9">2.5.1.74</ecNumber>
    </submittedName>
</protein>
<dbReference type="UniPathway" id="UPA00079"/>
<evidence type="ECO:0000256" key="2">
    <source>
        <dbReference type="ARBA" id="ARBA00004863"/>
    </source>
</evidence>
<keyword evidence="6 8" id="KW-1133">Transmembrane helix</keyword>
<dbReference type="CDD" id="cd13962">
    <property type="entry name" value="PT_UbiA_UBIAD1"/>
    <property type="match status" value="1"/>
</dbReference>
<dbReference type="PANTHER" id="PTHR13929">
    <property type="entry name" value="1,4-DIHYDROXY-2-NAPHTHOATE OCTAPRENYLTRANSFERASE"/>
    <property type="match status" value="1"/>
</dbReference>
<dbReference type="EMBL" id="VSSQ01000857">
    <property type="protein sequence ID" value="MPM02276.1"/>
    <property type="molecule type" value="Genomic_DNA"/>
</dbReference>
<dbReference type="GO" id="GO:0016020">
    <property type="term" value="C:membrane"/>
    <property type="evidence" value="ECO:0007669"/>
    <property type="project" value="UniProtKB-SubCell"/>
</dbReference>
<dbReference type="GO" id="GO:0042371">
    <property type="term" value="P:vitamin K biosynthetic process"/>
    <property type="evidence" value="ECO:0007669"/>
    <property type="project" value="TreeGrafter"/>
</dbReference>
<dbReference type="AlphaFoldDB" id="A0A644WEJ8"/>
<evidence type="ECO:0000256" key="8">
    <source>
        <dbReference type="SAM" id="Phobius"/>
    </source>
</evidence>
<dbReference type="PANTHER" id="PTHR13929:SF0">
    <property type="entry name" value="UBIA PRENYLTRANSFERASE DOMAIN-CONTAINING PROTEIN 1"/>
    <property type="match status" value="1"/>
</dbReference>
<dbReference type="InterPro" id="IPR026046">
    <property type="entry name" value="UBIAD1"/>
</dbReference>
<sequence length="318" mass="35805">MNIVSFLKLVEIQTKVASVIPFLLGTFYTLYRYDNFNIKNAIIMFASMIIFDMTTTAINNYMDYAKAVKKEGYGYETHNAIVNYNLNPRLVRLTIYIMLALATFLGLLLVKNTNIIVLLVGAVSFVIGITYSFGPIPISRTPFGEILSGLAMGFIITFLAIYIHIFDLKILSISFSNLNNVSINLNIVELIYIFIISLPLIMGIANIMLANNICDIEDDIVNKRYTLPIYIGKENALKVFKWIYYIGFIAIVAGVLLRILPIVSIVTLLALKIVQKNINKFNKIQTKKDTFILAVKNCVIMNAFYALTVLVGVILSYI</sequence>
<comment type="pathway">
    <text evidence="2">Quinol/quinone metabolism; menaquinone biosynthesis.</text>
</comment>
<feature type="transmembrane region" description="Helical" evidence="8">
    <location>
        <begin position="42"/>
        <end position="62"/>
    </location>
</feature>
<evidence type="ECO:0000256" key="7">
    <source>
        <dbReference type="ARBA" id="ARBA00023136"/>
    </source>
</evidence>
<dbReference type="Pfam" id="PF01040">
    <property type="entry name" value="UbiA"/>
    <property type="match status" value="1"/>
</dbReference>
<feature type="transmembrane region" description="Helical" evidence="8">
    <location>
        <begin position="291"/>
        <end position="317"/>
    </location>
</feature>
<dbReference type="GO" id="GO:0009234">
    <property type="term" value="P:menaquinone biosynthetic process"/>
    <property type="evidence" value="ECO:0007669"/>
    <property type="project" value="UniProtKB-UniPathway"/>
</dbReference>
<dbReference type="NCBIfam" id="NF004752">
    <property type="entry name" value="PRK06080.1-4"/>
    <property type="match status" value="1"/>
</dbReference>
<evidence type="ECO:0000313" key="9">
    <source>
        <dbReference type="EMBL" id="MPM02276.1"/>
    </source>
</evidence>
<dbReference type="PIRSF" id="PIRSF005355">
    <property type="entry name" value="UBIAD1"/>
    <property type="match status" value="1"/>
</dbReference>
<feature type="transmembrane region" description="Helical" evidence="8">
    <location>
        <begin position="146"/>
        <end position="166"/>
    </location>
</feature>
<evidence type="ECO:0000256" key="4">
    <source>
        <dbReference type="ARBA" id="ARBA00022679"/>
    </source>
</evidence>
<dbReference type="InterPro" id="IPR000537">
    <property type="entry name" value="UbiA_prenyltransferase"/>
</dbReference>
<accession>A0A644WEJ8</accession>
<gene>
    <name evidence="9" type="primary">menA_14</name>
    <name evidence="9" type="ORF">SDC9_48521</name>
</gene>
<reference evidence="9" key="1">
    <citation type="submission" date="2019-08" db="EMBL/GenBank/DDBJ databases">
        <authorList>
            <person name="Kucharzyk K."/>
            <person name="Murdoch R.W."/>
            <person name="Higgins S."/>
            <person name="Loffler F."/>
        </authorList>
    </citation>
    <scope>NUCLEOTIDE SEQUENCE</scope>
</reference>
<comment type="caution">
    <text evidence="9">The sequence shown here is derived from an EMBL/GenBank/DDBJ whole genome shotgun (WGS) entry which is preliminary data.</text>
</comment>
<keyword evidence="7 8" id="KW-0472">Membrane</keyword>
<keyword evidence="5 8" id="KW-0812">Transmembrane</keyword>
<keyword evidence="4 9" id="KW-0808">Transferase</keyword>
<dbReference type="InterPro" id="IPR044878">
    <property type="entry name" value="UbiA_sf"/>
</dbReference>
<feature type="transmembrane region" description="Helical" evidence="8">
    <location>
        <begin position="242"/>
        <end position="271"/>
    </location>
</feature>
<evidence type="ECO:0000256" key="1">
    <source>
        <dbReference type="ARBA" id="ARBA00004141"/>
    </source>
</evidence>
<feature type="transmembrane region" description="Helical" evidence="8">
    <location>
        <begin position="187"/>
        <end position="209"/>
    </location>
</feature>